<accession>A0ABT2TJX2</accession>
<organism evidence="4 5">
    <name type="scientific">Brotonthovivens ammoniilytica</name>
    <dbReference type="NCBI Taxonomy" id="2981725"/>
    <lineage>
        <taxon>Bacteria</taxon>
        <taxon>Bacillati</taxon>
        <taxon>Bacillota</taxon>
        <taxon>Clostridia</taxon>
        <taxon>Lachnospirales</taxon>
        <taxon>Lachnospiraceae</taxon>
        <taxon>Brotonthovivens</taxon>
    </lineage>
</organism>
<sequence length="112" mass="13092">MVCSILYYPGLEIRLSQRRVLKDGKEIHLSRYEYGVLSFMAQHPGTLFTKEEIFENVWAEDSESCLSAVTNTINRIRQKVEDHKETPVYIQTVSNLGYVFAMDKDFRRKIAK</sequence>
<evidence type="ECO:0000256" key="1">
    <source>
        <dbReference type="ARBA" id="ARBA00023125"/>
    </source>
</evidence>
<keyword evidence="5" id="KW-1185">Reference proteome</keyword>
<dbReference type="Proteomes" id="UP001652442">
    <property type="component" value="Unassembled WGS sequence"/>
</dbReference>
<dbReference type="InterPro" id="IPR016032">
    <property type="entry name" value="Sig_transdc_resp-reg_C-effctor"/>
</dbReference>
<dbReference type="SUPFAM" id="SSF46894">
    <property type="entry name" value="C-terminal effector domain of the bipartite response regulators"/>
    <property type="match status" value="1"/>
</dbReference>
<evidence type="ECO:0000256" key="2">
    <source>
        <dbReference type="PROSITE-ProRule" id="PRU01091"/>
    </source>
</evidence>
<dbReference type="InterPro" id="IPR036388">
    <property type="entry name" value="WH-like_DNA-bd_sf"/>
</dbReference>
<evidence type="ECO:0000313" key="5">
    <source>
        <dbReference type="Proteomes" id="UP001652442"/>
    </source>
</evidence>
<dbReference type="Gene3D" id="1.10.10.10">
    <property type="entry name" value="Winged helix-like DNA-binding domain superfamily/Winged helix DNA-binding domain"/>
    <property type="match status" value="1"/>
</dbReference>
<feature type="DNA-binding region" description="OmpR/PhoB-type" evidence="2">
    <location>
        <begin position="3"/>
        <end position="102"/>
    </location>
</feature>
<protein>
    <submittedName>
        <fullName evidence="4">Winged helix-turn-helix domain-containing protein</fullName>
    </submittedName>
</protein>
<comment type="caution">
    <text evidence="4">The sequence shown here is derived from an EMBL/GenBank/DDBJ whole genome shotgun (WGS) entry which is preliminary data.</text>
</comment>
<dbReference type="InterPro" id="IPR001867">
    <property type="entry name" value="OmpR/PhoB-type_DNA-bd"/>
</dbReference>
<reference evidence="4 5" key="1">
    <citation type="journal article" date="2021" name="ISME Commun">
        <title>Automated analysis of genomic sequences facilitates high-throughput and comprehensive description of bacteria.</title>
        <authorList>
            <person name="Hitch T.C.A."/>
        </authorList>
    </citation>
    <scope>NUCLEOTIDE SEQUENCE [LARGE SCALE GENOMIC DNA]</scope>
    <source>
        <strain evidence="4 5">Sanger_109</strain>
    </source>
</reference>
<evidence type="ECO:0000313" key="4">
    <source>
        <dbReference type="EMBL" id="MCU6761971.1"/>
    </source>
</evidence>
<dbReference type="SMART" id="SM00862">
    <property type="entry name" value="Trans_reg_C"/>
    <property type="match status" value="1"/>
</dbReference>
<name>A0ABT2TJX2_9FIRM</name>
<dbReference type="CDD" id="cd00383">
    <property type="entry name" value="trans_reg_C"/>
    <property type="match status" value="1"/>
</dbReference>
<feature type="domain" description="OmpR/PhoB-type" evidence="3">
    <location>
        <begin position="3"/>
        <end position="102"/>
    </location>
</feature>
<dbReference type="EMBL" id="JAOQJQ010000002">
    <property type="protein sequence ID" value="MCU6761971.1"/>
    <property type="molecule type" value="Genomic_DNA"/>
</dbReference>
<gene>
    <name evidence="4" type="ORF">OCV88_06390</name>
</gene>
<dbReference type="Pfam" id="PF00486">
    <property type="entry name" value="Trans_reg_C"/>
    <property type="match status" value="1"/>
</dbReference>
<proteinExistence type="predicted"/>
<dbReference type="PROSITE" id="PS51755">
    <property type="entry name" value="OMPR_PHOB"/>
    <property type="match status" value="1"/>
</dbReference>
<evidence type="ECO:0000259" key="3">
    <source>
        <dbReference type="PROSITE" id="PS51755"/>
    </source>
</evidence>
<keyword evidence="1 2" id="KW-0238">DNA-binding</keyword>